<dbReference type="InterPro" id="IPR001611">
    <property type="entry name" value="Leu-rich_rpt"/>
</dbReference>
<dbReference type="SMART" id="SM00271">
    <property type="entry name" value="DnaJ"/>
    <property type="match status" value="1"/>
</dbReference>
<dbReference type="GO" id="GO:0005737">
    <property type="term" value="C:cytoplasm"/>
    <property type="evidence" value="ECO:0007669"/>
    <property type="project" value="TreeGrafter"/>
</dbReference>
<dbReference type="Pfam" id="PF13855">
    <property type="entry name" value="LRR_8"/>
    <property type="match status" value="1"/>
</dbReference>
<dbReference type="PANTHER" id="PTHR44144">
    <property type="entry name" value="DNAJ HOMOLOG SUBFAMILY C MEMBER 9"/>
    <property type="match status" value="1"/>
</dbReference>
<feature type="compositionally biased region" description="Pro residues" evidence="4">
    <location>
        <begin position="430"/>
        <end position="450"/>
    </location>
</feature>
<dbReference type="InterPro" id="IPR001623">
    <property type="entry name" value="DnaJ_domain"/>
</dbReference>
<dbReference type="SUPFAM" id="SSF52058">
    <property type="entry name" value="L domain-like"/>
    <property type="match status" value="1"/>
</dbReference>
<dbReference type="InterPro" id="IPR018253">
    <property type="entry name" value="DnaJ_domain_CS"/>
</dbReference>
<reference evidence="6 7" key="1">
    <citation type="journal article" date="2017" name="Curr. Biol.">
        <title>The Evolution of Venom by Co-option of Single-Copy Genes.</title>
        <authorList>
            <person name="Martinson E.O."/>
            <person name="Mrinalini"/>
            <person name="Kelkar Y.D."/>
            <person name="Chang C.H."/>
            <person name="Werren J.H."/>
        </authorList>
    </citation>
    <scope>NUCLEOTIDE SEQUENCE [LARGE SCALE GENOMIC DNA]</scope>
    <source>
        <strain evidence="6 7">Alberta</strain>
        <tissue evidence="6">Whole body</tissue>
    </source>
</reference>
<evidence type="ECO:0000313" key="6">
    <source>
        <dbReference type="EMBL" id="OXU24518.1"/>
    </source>
</evidence>
<dbReference type="GO" id="GO:0031072">
    <property type="term" value="F:heat shock protein binding"/>
    <property type="evidence" value="ECO:0007669"/>
    <property type="project" value="TreeGrafter"/>
</dbReference>
<accession>A0A232F235</accession>
<dbReference type="PANTHER" id="PTHR44144:SF1">
    <property type="entry name" value="DNAJ HOMOLOG SUBFAMILY C MEMBER 9"/>
    <property type="match status" value="1"/>
</dbReference>
<keyword evidence="1" id="KW-0597">Phosphoprotein</keyword>
<sequence>MATGLLDLCEQYFGARDFYDVLNIDKTANEKQVKKAYHKLSLLVHPDRVEEAVKEEATEKFKVLGRIHSILGDNDKRKIYDETGQFDEDSEEVVMRNWSDYWRTLFKEITVQDINNYEKTYKGSEIEIKDLKRAYMDGKGDMDYILESVPFTSCEEEPRLHKIINDLIEKGEVPEFESFTKEDERKKMRRKRKLGASRVGAVCVKVESQSTDPKFVCEGGSIADLDAVPNTVEELQISNMPIGRITESTFARFGRNLLVLVCTNCSISDIDDRAFRRLSNLQHLRLDNNRIKDVRAVWFEGLGDLSYLDLNNNGIERIDSEVFRNAPNLADLRFSGNRLECLDIESISRLQGLMRLYVNENPNFGCPNALKRFLIERHLESPSDPEWSSVVQDRVQAIGFGANTPPVPPQYYPSSTPPAYTRPRWTEEPPTSPPTEPPTTLPPTQPPRRPYVPETIQPSSPDSSFSMQPPYYPPQVTQQQINNYQSTVAQQNVSTTVSSTVANVTTNTTTAKVLLAGQPGPVTTTTECPNAASSIFRDSTLLLLMTMFVGLKLAL</sequence>
<organism evidence="6 7">
    <name type="scientific">Trichomalopsis sarcophagae</name>
    <dbReference type="NCBI Taxonomy" id="543379"/>
    <lineage>
        <taxon>Eukaryota</taxon>
        <taxon>Metazoa</taxon>
        <taxon>Ecdysozoa</taxon>
        <taxon>Arthropoda</taxon>
        <taxon>Hexapoda</taxon>
        <taxon>Insecta</taxon>
        <taxon>Pterygota</taxon>
        <taxon>Neoptera</taxon>
        <taxon>Endopterygota</taxon>
        <taxon>Hymenoptera</taxon>
        <taxon>Apocrita</taxon>
        <taxon>Proctotrupomorpha</taxon>
        <taxon>Chalcidoidea</taxon>
        <taxon>Pteromalidae</taxon>
        <taxon>Pteromalinae</taxon>
        <taxon>Trichomalopsis</taxon>
    </lineage>
</organism>
<evidence type="ECO:0000256" key="2">
    <source>
        <dbReference type="ARBA" id="ARBA00022614"/>
    </source>
</evidence>
<dbReference type="Gene3D" id="1.10.287.110">
    <property type="entry name" value="DnaJ domain"/>
    <property type="match status" value="1"/>
</dbReference>
<dbReference type="PROSITE" id="PS50076">
    <property type="entry name" value="DNAJ_2"/>
    <property type="match status" value="1"/>
</dbReference>
<dbReference type="InterPro" id="IPR056453">
    <property type="entry name" value="HTH_DNAJC9"/>
</dbReference>
<dbReference type="STRING" id="543379.A0A232F235"/>
<dbReference type="InterPro" id="IPR003591">
    <property type="entry name" value="Leu-rich_rpt_typical-subtyp"/>
</dbReference>
<dbReference type="Gene3D" id="3.80.10.10">
    <property type="entry name" value="Ribonuclease Inhibitor"/>
    <property type="match status" value="1"/>
</dbReference>
<dbReference type="InterPro" id="IPR036869">
    <property type="entry name" value="J_dom_sf"/>
</dbReference>
<proteinExistence type="predicted"/>
<dbReference type="Pfam" id="PF23302">
    <property type="entry name" value="HTH_DNAJC9"/>
    <property type="match status" value="1"/>
</dbReference>
<dbReference type="PROSITE" id="PS00636">
    <property type="entry name" value="DNAJ_1"/>
    <property type="match status" value="1"/>
</dbReference>
<dbReference type="Pfam" id="PF00226">
    <property type="entry name" value="DnaJ"/>
    <property type="match status" value="1"/>
</dbReference>
<dbReference type="CDD" id="cd06257">
    <property type="entry name" value="DnaJ"/>
    <property type="match status" value="1"/>
</dbReference>
<comment type="caution">
    <text evidence="6">The sequence shown here is derived from an EMBL/GenBank/DDBJ whole genome shotgun (WGS) entry which is preliminary data.</text>
</comment>
<name>A0A232F235_9HYME</name>
<feature type="region of interest" description="Disordered" evidence="4">
    <location>
        <begin position="400"/>
        <end position="469"/>
    </location>
</feature>
<keyword evidence="2" id="KW-0433">Leucine-rich repeat</keyword>
<keyword evidence="3" id="KW-0677">Repeat</keyword>
<dbReference type="InterPro" id="IPR032675">
    <property type="entry name" value="LRR_dom_sf"/>
</dbReference>
<evidence type="ECO:0000256" key="3">
    <source>
        <dbReference type="ARBA" id="ARBA00022737"/>
    </source>
</evidence>
<dbReference type="SMART" id="SM00369">
    <property type="entry name" value="LRR_TYP"/>
    <property type="match status" value="2"/>
</dbReference>
<dbReference type="InterPro" id="IPR052594">
    <property type="entry name" value="J_domain-containing_protein"/>
</dbReference>
<dbReference type="EMBL" id="NNAY01001277">
    <property type="protein sequence ID" value="OXU24518.1"/>
    <property type="molecule type" value="Genomic_DNA"/>
</dbReference>
<feature type="compositionally biased region" description="Polar residues" evidence="4">
    <location>
        <begin position="456"/>
        <end position="467"/>
    </location>
</feature>
<evidence type="ECO:0000256" key="4">
    <source>
        <dbReference type="SAM" id="MobiDB-lite"/>
    </source>
</evidence>
<dbReference type="AlphaFoldDB" id="A0A232F235"/>
<gene>
    <name evidence="6" type="ORF">TSAR_008041</name>
</gene>
<evidence type="ECO:0000259" key="5">
    <source>
        <dbReference type="PROSITE" id="PS50076"/>
    </source>
</evidence>
<evidence type="ECO:0000313" key="7">
    <source>
        <dbReference type="Proteomes" id="UP000215335"/>
    </source>
</evidence>
<dbReference type="PRINTS" id="PR00625">
    <property type="entry name" value="JDOMAIN"/>
</dbReference>
<keyword evidence="7" id="KW-1185">Reference proteome</keyword>
<dbReference type="SUPFAM" id="SSF46565">
    <property type="entry name" value="Chaperone J-domain"/>
    <property type="match status" value="1"/>
</dbReference>
<protein>
    <recommendedName>
        <fullName evidence="5">J domain-containing protein</fullName>
    </recommendedName>
</protein>
<dbReference type="PROSITE" id="PS51450">
    <property type="entry name" value="LRR"/>
    <property type="match status" value="2"/>
</dbReference>
<dbReference type="OrthoDB" id="676979at2759"/>
<dbReference type="Proteomes" id="UP000215335">
    <property type="component" value="Unassembled WGS sequence"/>
</dbReference>
<evidence type="ECO:0000256" key="1">
    <source>
        <dbReference type="ARBA" id="ARBA00022553"/>
    </source>
</evidence>
<dbReference type="GO" id="GO:0005634">
    <property type="term" value="C:nucleus"/>
    <property type="evidence" value="ECO:0007669"/>
    <property type="project" value="TreeGrafter"/>
</dbReference>
<dbReference type="FunFam" id="1.10.287.110:FF:000035">
    <property type="entry name" value="DnaJ homolog subfamily C member 9"/>
    <property type="match status" value="1"/>
</dbReference>
<feature type="domain" description="J" evidence="5">
    <location>
        <begin position="17"/>
        <end position="84"/>
    </location>
</feature>